<gene>
    <name evidence="13" type="ORF">IAA73_08845</name>
</gene>
<evidence type="ECO:0000256" key="4">
    <source>
        <dbReference type="ARBA" id="ARBA00022723"/>
    </source>
</evidence>
<evidence type="ECO:0000256" key="8">
    <source>
        <dbReference type="PIRSR" id="PIRSR640255-1"/>
    </source>
</evidence>
<keyword evidence="5 10" id="KW-0255">Endonuclease</keyword>
<feature type="active site" description="Proton acceptor" evidence="8">
    <location>
        <position position="128"/>
    </location>
</feature>
<organism evidence="13 14">
    <name type="scientific">Candidatus Gallipaludibacter merdavium</name>
    <dbReference type="NCBI Taxonomy" id="2840839"/>
    <lineage>
        <taxon>Bacteria</taxon>
        <taxon>Pseudomonadati</taxon>
        <taxon>Bacteroidota</taxon>
        <taxon>Bacteroidia</taxon>
        <taxon>Bacteroidales</taxon>
        <taxon>Candidatus Gallipaludibacter</taxon>
    </lineage>
</organism>
<reference evidence="13" key="1">
    <citation type="submission" date="2020-10" db="EMBL/GenBank/DDBJ databases">
        <authorList>
            <person name="Gilroy R."/>
        </authorList>
    </citation>
    <scope>NUCLEOTIDE SEQUENCE</scope>
    <source>
        <strain evidence="13">G3-3990</strain>
    </source>
</reference>
<evidence type="ECO:0000256" key="6">
    <source>
        <dbReference type="ARBA" id="ARBA00022801"/>
    </source>
</evidence>
<dbReference type="GO" id="GO:0004519">
    <property type="term" value="F:endonuclease activity"/>
    <property type="evidence" value="ECO:0007669"/>
    <property type="project" value="UniProtKB-UniRule"/>
</dbReference>
<dbReference type="SMART" id="SM00477">
    <property type="entry name" value="NUC"/>
    <property type="match status" value="1"/>
</dbReference>
<comment type="caution">
    <text evidence="13">The sequence shown here is derived from an EMBL/GenBank/DDBJ whole genome shotgun (WGS) entry which is preliminary data.</text>
</comment>
<evidence type="ECO:0000256" key="1">
    <source>
        <dbReference type="ARBA" id="ARBA00001946"/>
    </source>
</evidence>
<dbReference type="SUPFAM" id="SSF54060">
    <property type="entry name" value="His-Me finger endonucleases"/>
    <property type="match status" value="1"/>
</dbReference>
<evidence type="ECO:0000313" key="13">
    <source>
        <dbReference type="EMBL" id="MBO8460423.1"/>
    </source>
</evidence>
<dbReference type="GO" id="GO:0046872">
    <property type="term" value="F:metal ion binding"/>
    <property type="evidence" value="ECO:0007669"/>
    <property type="project" value="UniProtKB-KW"/>
</dbReference>
<dbReference type="EC" id="3.1.30.-" evidence="10"/>
<proteinExistence type="inferred from homology"/>
<keyword evidence="4 9" id="KW-0479">Metal-binding</keyword>
<accession>A0A9D9HV42</accession>
<dbReference type="PANTHER" id="PTHR13966">
    <property type="entry name" value="ENDONUCLEASE RELATED"/>
    <property type="match status" value="1"/>
</dbReference>
<reference evidence="13" key="2">
    <citation type="journal article" date="2021" name="PeerJ">
        <title>Extensive microbial diversity within the chicken gut microbiome revealed by metagenomics and culture.</title>
        <authorList>
            <person name="Gilroy R."/>
            <person name="Ravi A."/>
            <person name="Getino M."/>
            <person name="Pursley I."/>
            <person name="Horton D.L."/>
            <person name="Alikhan N.F."/>
            <person name="Baker D."/>
            <person name="Gharbi K."/>
            <person name="Hall N."/>
            <person name="Watson M."/>
            <person name="Adriaenssens E.M."/>
            <person name="Foster-Nyarko E."/>
            <person name="Jarju S."/>
            <person name="Secka A."/>
            <person name="Antonio M."/>
            <person name="Oren A."/>
            <person name="Chaudhuri R.R."/>
            <person name="La Ragione R."/>
            <person name="Hildebrand F."/>
            <person name="Pallen M.J."/>
        </authorList>
    </citation>
    <scope>NUCLEOTIDE SEQUENCE</scope>
    <source>
        <strain evidence="13">G3-3990</strain>
    </source>
</reference>
<evidence type="ECO:0000256" key="2">
    <source>
        <dbReference type="ARBA" id="ARBA00010052"/>
    </source>
</evidence>
<evidence type="ECO:0000259" key="11">
    <source>
        <dbReference type="SMART" id="SM00477"/>
    </source>
</evidence>
<dbReference type="CDD" id="cd00091">
    <property type="entry name" value="NUC"/>
    <property type="match status" value="1"/>
</dbReference>
<dbReference type="Gene3D" id="3.40.570.10">
    <property type="entry name" value="Extracellular Endonuclease, subunit A"/>
    <property type="match status" value="1"/>
</dbReference>
<evidence type="ECO:0000256" key="9">
    <source>
        <dbReference type="PIRSR" id="PIRSR640255-2"/>
    </source>
</evidence>
<comment type="cofactor">
    <cofactor evidence="1 10">
        <name>Mg(2+)</name>
        <dbReference type="ChEBI" id="CHEBI:18420"/>
    </cofactor>
</comment>
<dbReference type="InterPro" id="IPR040255">
    <property type="entry name" value="Non-specific_endonuclease"/>
</dbReference>
<dbReference type="InterPro" id="IPR044929">
    <property type="entry name" value="DNA/RNA_non-sp_Endonuclease_sf"/>
</dbReference>
<keyword evidence="6 10" id="KW-0378">Hydrolase</keyword>
<feature type="binding site" evidence="9">
    <location>
        <position position="159"/>
    </location>
    <ligand>
        <name>Mg(2+)</name>
        <dbReference type="ChEBI" id="CHEBI:18420"/>
        <note>catalytic</note>
    </ligand>
</feature>
<dbReference type="PROSITE" id="PS01070">
    <property type="entry name" value="NUCLEASE_NON_SPEC"/>
    <property type="match status" value="1"/>
</dbReference>
<evidence type="ECO:0000259" key="12">
    <source>
        <dbReference type="SMART" id="SM00892"/>
    </source>
</evidence>
<evidence type="ECO:0000313" key="14">
    <source>
        <dbReference type="Proteomes" id="UP000823641"/>
    </source>
</evidence>
<feature type="domain" description="DNA/RNA non-specific endonuclease/pyrophosphatase/phosphodiesterase" evidence="12">
    <location>
        <begin position="66"/>
        <end position="258"/>
    </location>
</feature>
<evidence type="ECO:0000256" key="10">
    <source>
        <dbReference type="RuleBase" id="RU366055"/>
    </source>
</evidence>
<dbReference type="EMBL" id="JADIMG010000084">
    <property type="protein sequence ID" value="MBO8460423.1"/>
    <property type="molecule type" value="Genomic_DNA"/>
</dbReference>
<evidence type="ECO:0000256" key="7">
    <source>
        <dbReference type="ARBA" id="ARBA00022842"/>
    </source>
</evidence>
<dbReference type="SMART" id="SM00892">
    <property type="entry name" value="Endonuclease_NS"/>
    <property type="match status" value="1"/>
</dbReference>
<dbReference type="GO" id="GO:0003676">
    <property type="term" value="F:nucleic acid binding"/>
    <property type="evidence" value="ECO:0007669"/>
    <property type="project" value="InterPro"/>
</dbReference>
<dbReference type="InterPro" id="IPR044925">
    <property type="entry name" value="His-Me_finger_sf"/>
</dbReference>
<dbReference type="Pfam" id="PF01223">
    <property type="entry name" value="Endonuclease_NS"/>
    <property type="match status" value="1"/>
</dbReference>
<comment type="similarity">
    <text evidence="2 10">Belongs to the DNA/RNA non-specific endonuclease family.</text>
</comment>
<dbReference type="Proteomes" id="UP000823641">
    <property type="component" value="Unassembled WGS sequence"/>
</dbReference>
<name>A0A9D9HV42_9BACT</name>
<keyword evidence="7" id="KW-0460">Magnesium</keyword>
<dbReference type="InterPro" id="IPR020821">
    <property type="entry name" value="ENPP1-3/EXOG-like_nuc-like"/>
</dbReference>
<evidence type="ECO:0000256" key="3">
    <source>
        <dbReference type="ARBA" id="ARBA00022722"/>
    </source>
</evidence>
<keyword evidence="3 10" id="KW-0540">Nuclease</keyword>
<dbReference type="GO" id="GO:0016787">
    <property type="term" value="F:hydrolase activity"/>
    <property type="evidence" value="ECO:0007669"/>
    <property type="project" value="UniProtKB-KW"/>
</dbReference>
<dbReference type="InterPro" id="IPR018524">
    <property type="entry name" value="DNA/RNA_endonuclease_AS"/>
</dbReference>
<sequence length="274" mass="31055">MRNRILLVFVALLALLCYAESERVGQGIGGWVNRSPDSPEKAGGSEKMARLEFPVITDARSEYLLYKTGFVVNYNVDWRIPNWVAYELTDDETFGEVERAGHFKVDEDAPSPRVETSAYSHSGYDRGHMIPAADVKWSQQAMYDSFLMTNICPQNPNLNRGDWNDLEELCRSWAKKWGRLYIACGPVVTDNPQRIGDVGVVVPAAFFKVVLRMGEEVESIGFLFANRAGSKPLQTYAMSVDDLETVCNMDFFSLLPDSLEECVEQELDVRVWNW</sequence>
<evidence type="ECO:0000256" key="5">
    <source>
        <dbReference type="ARBA" id="ARBA00022759"/>
    </source>
</evidence>
<dbReference type="AlphaFoldDB" id="A0A9D9HV42"/>
<dbReference type="PANTHER" id="PTHR13966:SF5">
    <property type="entry name" value="ENDONUCLEASE G, MITOCHONDRIAL"/>
    <property type="match status" value="1"/>
</dbReference>
<protein>
    <recommendedName>
        <fullName evidence="10">Endonuclease</fullName>
        <ecNumber evidence="10">3.1.30.-</ecNumber>
    </recommendedName>
</protein>
<feature type="domain" description="ENPP1-3/EXOG-like endonuclease/phosphodiesterase" evidence="11">
    <location>
        <begin position="67"/>
        <end position="258"/>
    </location>
</feature>
<dbReference type="InterPro" id="IPR001604">
    <property type="entry name" value="Endo_G_ENPP1-like_dom"/>
</dbReference>